<protein>
    <submittedName>
        <fullName evidence="1">Uncharacterized protein</fullName>
    </submittedName>
</protein>
<dbReference type="AlphaFoldDB" id="A0A6C0DMQ4"/>
<sequence>MINNTDIAEMIYNDINYVKIIIDPIKFINIDAIIDKYEEDAPKDSDDLYD</sequence>
<name>A0A6C0DMQ4_9ZZZZ</name>
<dbReference type="EMBL" id="MN739644">
    <property type="protein sequence ID" value="QHT17771.1"/>
    <property type="molecule type" value="Genomic_DNA"/>
</dbReference>
<proteinExistence type="predicted"/>
<reference evidence="1" key="1">
    <citation type="journal article" date="2020" name="Nature">
        <title>Giant virus diversity and host interactions through global metagenomics.</title>
        <authorList>
            <person name="Schulz F."/>
            <person name="Roux S."/>
            <person name="Paez-Espino D."/>
            <person name="Jungbluth S."/>
            <person name="Walsh D.A."/>
            <person name="Denef V.J."/>
            <person name="McMahon K.D."/>
            <person name="Konstantinidis K.T."/>
            <person name="Eloe-Fadrosh E.A."/>
            <person name="Kyrpides N.C."/>
            <person name="Woyke T."/>
        </authorList>
    </citation>
    <scope>NUCLEOTIDE SEQUENCE</scope>
    <source>
        <strain evidence="1">GVMAG-M-3300023174-30</strain>
    </source>
</reference>
<organism evidence="1">
    <name type="scientific">viral metagenome</name>
    <dbReference type="NCBI Taxonomy" id="1070528"/>
    <lineage>
        <taxon>unclassified sequences</taxon>
        <taxon>metagenomes</taxon>
        <taxon>organismal metagenomes</taxon>
    </lineage>
</organism>
<evidence type="ECO:0000313" key="1">
    <source>
        <dbReference type="EMBL" id="QHT17771.1"/>
    </source>
</evidence>
<accession>A0A6C0DMQ4</accession>